<name>A0A7I7JNY5_9MYCO</name>
<dbReference type="NCBIfam" id="NF038269">
    <property type="entry name" value="lipase_LipE"/>
    <property type="match status" value="1"/>
</dbReference>
<dbReference type="AlphaFoldDB" id="A0A7I7JNY5"/>
<accession>A0A7I7JNY5</accession>
<keyword evidence="4" id="KW-1185">Reference proteome</keyword>
<dbReference type="InterPro" id="IPR001466">
    <property type="entry name" value="Beta-lactam-related"/>
</dbReference>
<proteinExistence type="predicted"/>
<feature type="domain" description="Beta-lactamase-related" evidence="2">
    <location>
        <begin position="63"/>
        <end position="416"/>
    </location>
</feature>
<feature type="compositionally biased region" description="Low complexity" evidence="1">
    <location>
        <begin position="1"/>
        <end position="14"/>
    </location>
</feature>
<dbReference type="PANTHER" id="PTHR43283:SF3">
    <property type="entry name" value="BETA-LACTAMASE FAMILY PROTEIN (AFU_ORTHOLOGUE AFUA_5G07500)"/>
    <property type="match status" value="1"/>
</dbReference>
<organism evidence="3 4">
    <name type="scientific">Mycobacterium novum</name>
    <dbReference type="NCBI Taxonomy" id="2492438"/>
    <lineage>
        <taxon>Bacteria</taxon>
        <taxon>Bacillati</taxon>
        <taxon>Actinomycetota</taxon>
        <taxon>Actinomycetes</taxon>
        <taxon>Mycobacteriales</taxon>
        <taxon>Mycobacteriaceae</taxon>
        <taxon>Mycobacterium</taxon>
    </lineage>
</organism>
<dbReference type="Pfam" id="PF00144">
    <property type="entry name" value="Beta-lactamase"/>
    <property type="match status" value="1"/>
</dbReference>
<sequence>MTSETSGTSGTPGTPRIPAMTTPDGRIRMPADLEAVTVIGDEDHSGIDRAAVERIWQAARHWYAAGMHPAIQLCLRHNGRVVLNRAIGHAWGNAPTDAADADKVPVGIDTPFCAYSAAKAITSTVVHMLVERGGFSLDDRVADYLPGYGRHGKGRTTIRQVLTHSAGVPFATGPRPDVHRVDDSEYTREQLAGLRAIYPPGWAHMYHALTWGPLMREIVSAATGRHIRDILAEEILDPLGFRWTNFGVTQEDVPLVAPSHATGRPLPGPVAAVFRRAIGGTMHEIIPFTNTPLYLTSVIPSSNTISTAFELSRFAEIWRRGGELDGVRVVSPATMAAATAQCRRLRPDVATGLVPLRWGTGYMLGSERFGPFGRGAPSAFGHLGLVNVAIWADPARGLAAGLISSGKPGRDPEAKRYGALMDRIAAEIPQT</sequence>
<evidence type="ECO:0000256" key="1">
    <source>
        <dbReference type="SAM" id="MobiDB-lite"/>
    </source>
</evidence>
<dbReference type="SUPFAM" id="SSF56601">
    <property type="entry name" value="beta-lactamase/transpeptidase-like"/>
    <property type="match status" value="1"/>
</dbReference>
<evidence type="ECO:0000259" key="2">
    <source>
        <dbReference type="Pfam" id="PF00144"/>
    </source>
</evidence>
<dbReference type="PANTHER" id="PTHR43283">
    <property type="entry name" value="BETA-LACTAMASE-RELATED"/>
    <property type="match status" value="1"/>
</dbReference>
<dbReference type="EMBL" id="AP022562">
    <property type="protein sequence ID" value="BBX13059.1"/>
    <property type="molecule type" value="Genomic_DNA"/>
</dbReference>
<evidence type="ECO:0000313" key="3">
    <source>
        <dbReference type="EMBL" id="BBX13059.1"/>
    </source>
</evidence>
<reference evidence="3 4" key="1">
    <citation type="journal article" date="2019" name="Emerg. Microbes Infect.">
        <title>Comprehensive subspecies identification of 175 nontuberculous mycobacteria species based on 7547 genomic profiles.</title>
        <authorList>
            <person name="Matsumoto Y."/>
            <person name="Kinjo T."/>
            <person name="Motooka D."/>
            <person name="Nabeya D."/>
            <person name="Jung N."/>
            <person name="Uechi K."/>
            <person name="Horii T."/>
            <person name="Iida T."/>
            <person name="Fujita J."/>
            <person name="Nakamura S."/>
        </authorList>
    </citation>
    <scope>NUCLEOTIDE SEQUENCE [LARGE SCALE GENOMIC DNA]</scope>
    <source>
        <strain evidence="3 4">JCM 6391</strain>
    </source>
</reference>
<dbReference type="Proteomes" id="UP000466997">
    <property type="component" value="Chromosome"/>
</dbReference>
<dbReference type="KEGG" id="mnm:MNVM_21400"/>
<feature type="region of interest" description="Disordered" evidence="1">
    <location>
        <begin position="1"/>
        <end position="25"/>
    </location>
</feature>
<evidence type="ECO:0000313" key="4">
    <source>
        <dbReference type="Proteomes" id="UP000466997"/>
    </source>
</evidence>
<gene>
    <name evidence="3" type="primary">lipE</name>
    <name evidence="3" type="ORF">MNVM_21400</name>
</gene>
<dbReference type="InterPro" id="IPR050789">
    <property type="entry name" value="Diverse_Enzym_Activities"/>
</dbReference>
<dbReference type="Gene3D" id="3.40.710.10">
    <property type="entry name" value="DD-peptidase/beta-lactamase superfamily"/>
    <property type="match status" value="1"/>
</dbReference>
<protein>
    <submittedName>
        <fullName evidence="3">Lipase LipE</fullName>
    </submittedName>
</protein>
<dbReference type="InterPro" id="IPR012338">
    <property type="entry name" value="Beta-lactam/transpept-like"/>
</dbReference>